<keyword evidence="1" id="KW-0472">Membrane</keyword>
<dbReference type="AlphaFoldDB" id="A0AAW1IP77"/>
<feature type="transmembrane region" description="Helical" evidence="1">
    <location>
        <begin position="121"/>
        <end position="138"/>
    </location>
</feature>
<evidence type="ECO:0008006" key="4">
    <source>
        <dbReference type="Google" id="ProtNLM"/>
    </source>
</evidence>
<dbReference type="Proteomes" id="UP001443914">
    <property type="component" value="Unassembled WGS sequence"/>
</dbReference>
<reference evidence="2" key="1">
    <citation type="submission" date="2024-03" db="EMBL/GenBank/DDBJ databases">
        <title>WGS assembly of Saponaria officinalis var. Norfolk2.</title>
        <authorList>
            <person name="Jenkins J."/>
            <person name="Shu S."/>
            <person name="Grimwood J."/>
            <person name="Barry K."/>
            <person name="Goodstein D."/>
            <person name="Schmutz J."/>
            <person name="Leebens-Mack J."/>
            <person name="Osbourn A."/>
        </authorList>
    </citation>
    <scope>NUCLEOTIDE SEQUENCE [LARGE SCALE GENOMIC DNA]</scope>
    <source>
        <strain evidence="2">JIC</strain>
    </source>
</reference>
<feature type="transmembrane region" description="Helical" evidence="1">
    <location>
        <begin position="144"/>
        <end position="165"/>
    </location>
</feature>
<gene>
    <name evidence="2" type="ORF">RND81_09G225700</name>
</gene>
<organism evidence="2 3">
    <name type="scientific">Saponaria officinalis</name>
    <name type="common">Common soapwort</name>
    <name type="synonym">Lychnis saponaria</name>
    <dbReference type="NCBI Taxonomy" id="3572"/>
    <lineage>
        <taxon>Eukaryota</taxon>
        <taxon>Viridiplantae</taxon>
        <taxon>Streptophyta</taxon>
        <taxon>Embryophyta</taxon>
        <taxon>Tracheophyta</taxon>
        <taxon>Spermatophyta</taxon>
        <taxon>Magnoliopsida</taxon>
        <taxon>eudicotyledons</taxon>
        <taxon>Gunneridae</taxon>
        <taxon>Pentapetalae</taxon>
        <taxon>Caryophyllales</taxon>
        <taxon>Caryophyllaceae</taxon>
        <taxon>Caryophylleae</taxon>
        <taxon>Saponaria</taxon>
    </lineage>
</organism>
<keyword evidence="1" id="KW-1133">Transmembrane helix</keyword>
<keyword evidence="1" id="KW-0812">Transmembrane</keyword>
<dbReference type="EMBL" id="JBDFQZ010000009">
    <property type="protein sequence ID" value="KAK9691872.1"/>
    <property type="molecule type" value="Genomic_DNA"/>
</dbReference>
<evidence type="ECO:0000313" key="3">
    <source>
        <dbReference type="Proteomes" id="UP001443914"/>
    </source>
</evidence>
<accession>A0AAW1IP77</accession>
<evidence type="ECO:0000256" key="1">
    <source>
        <dbReference type="SAM" id="Phobius"/>
    </source>
</evidence>
<keyword evidence="3" id="KW-1185">Reference proteome</keyword>
<feature type="transmembrane region" description="Helical" evidence="1">
    <location>
        <begin position="172"/>
        <end position="189"/>
    </location>
</feature>
<evidence type="ECO:0000313" key="2">
    <source>
        <dbReference type="EMBL" id="KAK9691872.1"/>
    </source>
</evidence>
<protein>
    <recommendedName>
        <fullName evidence="4">Transmembrane protein</fullName>
    </recommendedName>
</protein>
<comment type="caution">
    <text evidence="2">The sequence shown here is derived from an EMBL/GenBank/DDBJ whole genome shotgun (WGS) entry which is preliminary data.</text>
</comment>
<proteinExistence type="predicted"/>
<sequence>MTQLITQQNPLITFKITLTSPQISSTHQFIPKTHLKNPKISAKWGKKRSGSQKSRKNKLIFDAITAVVSNLKILPEPFDSLVREFFWVSSGGGNGGKFRYKLGFGGDGGGNWGRNNKAKKLGFWVILGISIGLSMWVVLEKERGIDLCGVWVLCVSAFVVGDCFWRREVRNWGLGFFCGVVLMGLGFRNDGNFGKLVDSFKHKSRNFGIFSKKKGFRRWV</sequence>
<name>A0AAW1IP77_SAPOF</name>